<dbReference type="SUPFAM" id="SSF52283">
    <property type="entry name" value="Formate/glycerate dehydrogenase catalytic domain-like"/>
    <property type="match status" value="1"/>
</dbReference>
<sequence>MPTREHAMPRIVFLDRDSLQARVRAPAFDHDWQDHAGTAQDQVVQRLAGATVAITNKVPLRAAAIEQLPDLRMVAIAATGTDNVDLAACRARGIVVSNIRNYSLVSVPEHCFTLLLALRRNLRAYVADVEAGRWERSPRFCLLDHPIGDLAGSRLGIVGYGALGKKVAQLGRAFGMEIAATSRSKVAEPGVTELPLDELLASSDVVSLHLPLTDATRHLIGARELGLMQPHALLINTARGGLVDEAALAAALRDGRIGGAGFDVLSQEPPSPDNPLLRLRLPNFILTPHVAWASGGAMQTLADMLVDNIEAWAAGRPTNVV</sequence>
<evidence type="ECO:0000259" key="6">
    <source>
        <dbReference type="Pfam" id="PF02826"/>
    </source>
</evidence>
<keyword evidence="8" id="KW-1185">Reference proteome</keyword>
<evidence type="ECO:0000256" key="1">
    <source>
        <dbReference type="ARBA" id="ARBA00005854"/>
    </source>
</evidence>
<dbReference type="InterPro" id="IPR006140">
    <property type="entry name" value="D-isomer_DH_NAD-bd"/>
</dbReference>
<dbReference type="InterPro" id="IPR006139">
    <property type="entry name" value="D-isomer_2_OHA_DH_cat_dom"/>
</dbReference>
<reference evidence="7" key="1">
    <citation type="submission" date="2022-11" db="EMBL/GenBank/DDBJ databases">
        <title>Isolation and characterization of PLA-degrading bacterium Massilia sp. from Antarctic soil.</title>
        <authorList>
            <person name="Sato K."/>
            <person name="Gomez-Fuentes C."/>
            <person name="Ahmad S.A."/>
            <person name="Zulkharnain A."/>
        </authorList>
    </citation>
    <scope>NUCLEOTIDE SEQUENCE</scope>
    <source>
        <strain evidence="7">N-3</strain>
    </source>
</reference>
<evidence type="ECO:0000259" key="5">
    <source>
        <dbReference type="Pfam" id="PF00389"/>
    </source>
</evidence>
<protein>
    <submittedName>
        <fullName evidence="7">Glycerate dehydrogenase</fullName>
    </submittedName>
</protein>
<dbReference type="InterPro" id="IPR036291">
    <property type="entry name" value="NAD(P)-bd_dom_sf"/>
</dbReference>
<keyword evidence="2 4" id="KW-0560">Oxidoreductase</keyword>
<feature type="domain" description="D-isomer specific 2-hydroxyacid dehydrogenase NAD-binding" evidence="6">
    <location>
        <begin position="112"/>
        <end position="291"/>
    </location>
</feature>
<feature type="domain" description="D-isomer specific 2-hydroxyacid dehydrogenase catalytic" evidence="5">
    <location>
        <begin position="34"/>
        <end position="321"/>
    </location>
</feature>
<dbReference type="InterPro" id="IPR050418">
    <property type="entry name" value="D-iso_2-hydroxyacid_DH_PdxB"/>
</dbReference>
<dbReference type="CDD" id="cd12162">
    <property type="entry name" value="2-Hacid_dh_4"/>
    <property type="match status" value="1"/>
</dbReference>
<evidence type="ECO:0000256" key="2">
    <source>
        <dbReference type="ARBA" id="ARBA00023002"/>
    </source>
</evidence>
<dbReference type="SUPFAM" id="SSF51735">
    <property type="entry name" value="NAD(P)-binding Rossmann-fold domains"/>
    <property type="match status" value="1"/>
</dbReference>
<dbReference type="EMBL" id="AP026966">
    <property type="protein sequence ID" value="BDT58774.1"/>
    <property type="molecule type" value="Genomic_DNA"/>
</dbReference>
<evidence type="ECO:0000256" key="3">
    <source>
        <dbReference type="ARBA" id="ARBA00023027"/>
    </source>
</evidence>
<evidence type="ECO:0000313" key="8">
    <source>
        <dbReference type="Proteomes" id="UP001163336"/>
    </source>
</evidence>
<dbReference type="InterPro" id="IPR029753">
    <property type="entry name" value="D-isomer_DH_CS"/>
</dbReference>
<gene>
    <name evidence="7" type="ORF">MasN3_22680</name>
</gene>
<dbReference type="Pfam" id="PF02826">
    <property type="entry name" value="2-Hacid_dh_C"/>
    <property type="match status" value="1"/>
</dbReference>
<proteinExistence type="inferred from homology"/>
<dbReference type="Proteomes" id="UP001163336">
    <property type="component" value="Chromosome"/>
</dbReference>
<organism evidence="7 8">
    <name type="scientific">Massilia varians</name>
    <dbReference type="NCBI Taxonomy" id="457921"/>
    <lineage>
        <taxon>Bacteria</taxon>
        <taxon>Pseudomonadati</taxon>
        <taxon>Pseudomonadota</taxon>
        <taxon>Betaproteobacteria</taxon>
        <taxon>Burkholderiales</taxon>
        <taxon>Oxalobacteraceae</taxon>
        <taxon>Telluria group</taxon>
        <taxon>Massilia</taxon>
    </lineage>
</organism>
<dbReference type="Gene3D" id="3.40.50.720">
    <property type="entry name" value="NAD(P)-binding Rossmann-like Domain"/>
    <property type="match status" value="2"/>
</dbReference>
<evidence type="ECO:0000256" key="4">
    <source>
        <dbReference type="RuleBase" id="RU003719"/>
    </source>
</evidence>
<dbReference type="Pfam" id="PF00389">
    <property type="entry name" value="2-Hacid_dh"/>
    <property type="match status" value="1"/>
</dbReference>
<comment type="similarity">
    <text evidence="1 4">Belongs to the D-isomer specific 2-hydroxyacid dehydrogenase family.</text>
</comment>
<keyword evidence="3" id="KW-0520">NAD</keyword>
<dbReference type="PANTHER" id="PTHR43761">
    <property type="entry name" value="D-ISOMER SPECIFIC 2-HYDROXYACID DEHYDROGENASE FAMILY PROTEIN (AFU_ORTHOLOGUE AFUA_1G13630)"/>
    <property type="match status" value="1"/>
</dbReference>
<evidence type="ECO:0000313" key="7">
    <source>
        <dbReference type="EMBL" id="BDT58774.1"/>
    </source>
</evidence>
<dbReference type="PANTHER" id="PTHR43761:SF1">
    <property type="entry name" value="D-ISOMER SPECIFIC 2-HYDROXYACID DEHYDROGENASE CATALYTIC DOMAIN-CONTAINING PROTEIN-RELATED"/>
    <property type="match status" value="1"/>
</dbReference>
<name>A0ABN6TFN2_9BURK</name>
<dbReference type="PROSITE" id="PS00670">
    <property type="entry name" value="D_2_HYDROXYACID_DH_2"/>
    <property type="match status" value="1"/>
</dbReference>
<accession>A0ABN6TFN2</accession>